<dbReference type="PROSITE" id="PS50089">
    <property type="entry name" value="ZF_RING_2"/>
    <property type="match status" value="1"/>
</dbReference>
<evidence type="ECO:0000256" key="3">
    <source>
        <dbReference type="ARBA" id="ARBA00022833"/>
    </source>
</evidence>
<dbReference type="InterPro" id="IPR027370">
    <property type="entry name" value="Znf-RING_euk"/>
</dbReference>
<dbReference type="OMA" id="FCVCIDI"/>
<dbReference type="Gene3D" id="3.30.40.10">
    <property type="entry name" value="Zinc/RING finger domain, C3HC4 (zinc finger)"/>
    <property type="match status" value="1"/>
</dbReference>
<evidence type="ECO:0000256" key="5">
    <source>
        <dbReference type="SAM" id="Phobius"/>
    </source>
</evidence>
<keyword evidence="2 4" id="KW-0863">Zinc-finger</keyword>
<dbReference type="Proteomes" id="UP000008672">
    <property type="component" value="Unassembled WGS sequence"/>
</dbReference>
<dbReference type="Pfam" id="PF13445">
    <property type="entry name" value="zf-RING_UBOX"/>
    <property type="match status" value="1"/>
</dbReference>
<keyword evidence="5" id="KW-0812">Transmembrane</keyword>
<dbReference type="SMART" id="SM00184">
    <property type="entry name" value="RING"/>
    <property type="match status" value="1"/>
</dbReference>
<dbReference type="PROSITE" id="PS00518">
    <property type="entry name" value="ZF_RING_1"/>
    <property type="match status" value="1"/>
</dbReference>
<evidence type="ECO:0000313" key="8">
    <source>
        <dbReference type="Proteomes" id="UP000008672"/>
    </source>
</evidence>
<keyword evidence="5" id="KW-1133">Transmembrane helix</keyword>
<dbReference type="HOGENOM" id="CLU_094432_0_0_1"/>
<dbReference type="InterPro" id="IPR013083">
    <property type="entry name" value="Znf_RING/FYVE/PHD"/>
</dbReference>
<dbReference type="InterPro" id="IPR017907">
    <property type="entry name" value="Znf_RING_CS"/>
</dbReference>
<dbReference type="InParanoid" id="H3BGJ6"/>
<evidence type="ECO:0000313" key="7">
    <source>
        <dbReference type="Ensembl" id="ENSLACP00000021017.1"/>
    </source>
</evidence>
<evidence type="ECO:0000256" key="1">
    <source>
        <dbReference type="ARBA" id="ARBA00022723"/>
    </source>
</evidence>
<feature type="transmembrane region" description="Helical" evidence="5">
    <location>
        <begin position="159"/>
        <end position="177"/>
    </location>
</feature>
<dbReference type="PANTHER" id="PTHR22791:SF4">
    <property type="entry name" value="RING FINGER PROTEIN 223"/>
    <property type="match status" value="1"/>
</dbReference>
<dbReference type="CDD" id="cd16556">
    <property type="entry name" value="RING-HC_RNF183-like"/>
    <property type="match status" value="1"/>
</dbReference>
<keyword evidence="1" id="KW-0479">Metal-binding</keyword>
<dbReference type="InterPro" id="IPR001841">
    <property type="entry name" value="Znf_RING"/>
</dbReference>
<reference evidence="8" key="1">
    <citation type="submission" date="2011-08" db="EMBL/GenBank/DDBJ databases">
        <title>The draft genome of Latimeria chalumnae.</title>
        <authorList>
            <person name="Di Palma F."/>
            <person name="Alfoldi J."/>
            <person name="Johnson J."/>
            <person name="Berlin A."/>
            <person name="Gnerre S."/>
            <person name="Jaffe D."/>
            <person name="MacCallum I."/>
            <person name="Young S."/>
            <person name="Walker B.J."/>
            <person name="Lander E."/>
            <person name="Lindblad-Toh K."/>
        </authorList>
    </citation>
    <scope>NUCLEOTIDE SEQUENCE [LARGE SCALE GENOMIC DNA]</scope>
    <source>
        <strain evidence="8">Wild caught</strain>
    </source>
</reference>
<accession>H3BGJ6</accession>
<evidence type="ECO:0000256" key="4">
    <source>
        <dbReference type="PROSITE-ProRule" id="PRU00175"/>
    </source>
</evidence>
<gene>
    <name evidence="7" type="primary">RNF223</name>
</gene>
<dbReference type="STRING" id="7897.ENSLACP00000021017"/>
<dbReference type="EMBL" id="AFYH01000324">
    <property type="status" value="NOT_ANNOTATED_CDS"/>
    <property type="molecule type" value="Genomic_DNA"/>
</dbReference>
<name>H3BGJ6_LATCH</name>
<keyword evidence="8" id="KW-1185">Reference proteome</keyword>
<evidence type="ECO:0000259" key="6">
    <source>
        <dbReference type="PROSITE" id="PS50089"/>
    </source>
</evidence>
<organism evidence="7 8">
    <name type="scientific">Latimeria chalumnae</name>
    <name type="common">Coelacanth</name>
    <dbReference type="NCBI Taxonomy" id="7897"/>
    <lineage>
        <taxon>Eukaryota</taxon>
        <taxon>Metazoa</taxon>
        <taxon>Chordata</taxon>
        <taxon>Craniata</taxon>
        <taxon>Vertebrata</taxon>
        <taxon>Euteleostomi</taxon>
        <taxon>Coelacanthiformes</taxon>
        <taxon>Coelacanthidae</taxon>
        <taxon>Latimeria</taxon>
    </lineage>
</organism>
<evidence type="ECO:0000256" key="2">
    <source>
        <dbReference type="ARBA" id="ARBA00022771"/>
    </source>
</evidence>
<keyword evidence="3" id="KW-0862">Zinc</keyword>
<dbReference type="Ensembl" id="ENSLACT00000021157.1">
    <property type="protein sequence ID" value="ENSLACP00000021017.1"/>
    <property type="gene ID" value="ENSLACG00000018466.1"/>
</dbReference>
<dbReference type="PANTHER" id="PTHR22791">
    <property type="entry name" value="RING-TYPE DOMAIN-CONTAINING PROTEIN"/>
    <property type="match status" value="1"/>
</dbReference>
<proteinExistence type="predicted"/>
<reference evidence="7" key="3">
    <citation type="submission" date="2025-09" db="UniProtKB">
        <authorList>
            <consortium name="Ensembl"/>
        </authorList>
    </citation>
    <scope>IDENTIFICATION</scope>
</reference>
<dbReference type="GeneTree" id="ENSGT00940000163259"/>
<dbReference type="AlphaFoldDB" id="H3BGJ6"/>
<dbReference type="GO" id="GO:0061630">
    <property type="term" value="F:ubiquitin protein ligase activity"/>
    <property type="evidence" value="ECO:0007669"/>
    <property type="project" value="TreeGrafter"/>
</dbReference>
<feature type="domain" description="RING-type" evidence="6">
    <location>
        <begin position="17"/>
        <end position="67"/>
    </location>
</feature>
<protein>
    <submittedName>
        <fullName evidence="7">Ring finger protein 223</fullName>
    </submittedName>
</protein>
<keyword evidence="5" id="KW-0472">Membrane</keyword>
<reference evidence="7" key="2">
    <citation type="submission" date="2025-08" db="UniProtKB">
        <authorList>
            <consortium name="Ensembl"/>
        </authorList>
    </citation>
    <scope>IDENTIFICATION</scope>
</reference>
<dbReference type="InterPro" id="IPR051435">
    <property type="entry name" value="RING_finger_E3_ubiq-ligases"/>
</dbReference>
<dbReference type="SUPFAM" id="SSF57850">
    <property type="entry name" value="RING/U-box"/>
    <property type="match status" value="1"/>
</dbReference>
<dbReference type="GO" id="GO:0008270">
    <property type="term" value="F:zinc ion binding"/>
    <property type="evidence" value="ECO:0007669"/>
    <property type="project" value="UniProtKB-KW"/>
</dbReference>
<dbReference type="eggNOG" id="KOG2177">
    <property type="taxonomic scope" value="Eukaryota"/>
</dbReference>
<sequence length="198" mass="21944">ADSTVEDIEKSSSQAECSICFSTYDNLFKTPKTLDCQHTFCLECLARLVAAVPSDQPTDNILCPLCRQPSAIPRKGAPGFKTNQEILSKLPPHLQQEEPVWIEGSKLCYKRTPESVADKSDFCICIDIGLTKSEENTGTSLHSNRIQGCCGLMNDWKRILLFFVLLVILVSIVLWPLQCVFTTGNIRCFTSSPVPSPT</sequence>
<dbReference type="GO" id="GO:0016567">
    <property type="term" value="P:protein ubiquitination"/>
    <property type="evidence" value="ECO:0007669"/>
    <property type="project" value="TreeGrafter"/>
</dbReference>